<evidence type="ECO:0000313" key="1">
    <source>
        <dbReference type="EMBL" id="GIF08950.1"/>
    </source>
</evidence>
<organism evidence="1 2">
    <name type="scientific">Actinoplanes siamensis</name>
    <dbReference type="NCBI Taxonomy" id="1223317"/>
    <lineage>
        <taxon>Bacteria</taxon>
        <taxon>Bacillati</taxon>
        <taxon>Actinomycetota</taxon>
        <taxon>Actinomycetes</taxon>
        <taxon>Micromonosporales</taxon>
        <taxon>Micromonosporaceae</taxon>
        <taxon>Actinoplanes</taxon>
    </lineage>
</organism>
<protein>
    <submittedName>
        <fullName evidence="1">Uncharacterized protein</fullName>
    </submittedName>
</protein>
<proteinExistence type="predicted"/>
<sequence length="120" mass="13023">MPIVNFPLDELRPAVTARAETWERLGLEWEIRPVAPNHGKPVVVSGFESAAWLGSLLIWISGEAELDAVRVADNHAVSKHYDLTGLDDLEVLLGELDALLTDGRAPDAAVIHQHPSPSTS</sequence>
<dbReference type="Proteomes" id="UP000629619">
    <property type="component" value="Unassembled WGS sequence"/>
</dbReference>
<keyword evidence="2" id="KW-1185">Reference proteome</keyword>
<reference evidence="1" key="1">
    <citation type="submission" date="2021-01" db="EMBL/GenBank/DDBJ databases">
        <title>Whole genome shotgun sequence of Actinoplanes siamensis NBRC 109076.</title>
        <authorList>
            <person name="Komaki H."/>
            <person name="Tamura T."/>
        </authorList>
    </citation>
    <scope>NUCLEOTIDE SEQUENCE</scope>
    <source>
        <strain evidence="1">NBRC 109076</strain>
    </source>
</reference>
<gene>
    <name evidence="1" type="ORF">Asi03nite_64880</name>
</gene>
<name>A0A919TPJ7_9ACTN</name>
<accession>A0A919TPJ7</accession>
<evidence type="ECO:0000313" key="2">
    <source>
        <dbReference type="Proteomes" id="UP000629619"/>
    </source>
</evidence>
<dbReference type="EMBL" id="BOMW01000071">
    <property type="protein sequence ID" value="GIF08950.1"/>
    <property type="molecule type" value="Genomic_DNA"/>
</dbReference>
<comment type="caution">
    <text evidence="1">The sequence shown here is derived from an EMBL/GenBank/DDBJ whole genome shotgun (WGS) entry which is preliminary data.</text>
</comment>
<dbReference type="AlphaFoldDB" id="A0A919TPJ7"/>